<dbReference type="PANTHER" id="PTHR43289">
    <property type="entry name" value="MITOGEN-ACTIVATED PROTEIN KINASE KINASE KINASE 20-RELATED"/>
    <property type="match status" value="1"/>
</dbReference>
<dbReference type="Gene3D" id="1.10.510.10">
    <property type="entry name" value="Transferase(Phosphotransferase) domain 1"/>
    <property type="match status" value="1"/>
</dbReference>
<keyword evidence="6 7" id="KW-0067">ATP-binding</keyword>
<dbReference type="PANTHER" id="PTHR43289:SF6">
    <property type="entry name" value="SERINE_THREONINE-PROTEIN KINASE NEKL-3"/>
    <property type="match status" value="1"/>
</dbReference>
<dbReference type="SUPFAM" id="SSF56112">
    <property type="entry name" value="Protein kinase-like (PK-like)"/>
    <property type="match status" value="1"/>
</dbReference>
<evidence type="ECO:0000256" key="7">
    <source>
        <dbReference type="PROSITE-ProRule" id="PRU10141"/>
    </source>
</evidence>
<evidence type="ECO:0000256" key="8">
    <source>
        <dbReference type="SAM" id="MobiDB-lite"/>
    </source>
</evidence>
<feature type="transmembrane region" description="Helical" evidence="9">
    <location>
        <begin position="318"/>
        <end position="339"/>
    </location>
</feature>
<dbReference type="RefSeq" id="WP_328856558.1">
    <property type="nucleotide sequence ID" value="NZ_CP108021.1"/>
</dbReference>
<gene>
    <name evidence="11" type="ORF">OG579_14810</name>
</gene>
<dbReference type="PROSITE" id="PS00107">
    <property type="entry name" value="PROTEIN_KINASE_ATP"/>
    <property type="match status" value="1"/>
</dbReference>
<organism evidence="11 12">
    <name type="scientific">Williamsia herbipolensis</name>
    <dbReference type="NCBI Taxonomy" id="1603258"/>
    <lineage>
        <taxon>Bacteria</taxon>
        <taxon>Bacillati</taxon>
        <taxon>Actinomycetota</taxon>
        <taxon>Actinomycetes</taxon>
        <taxon>Mycobacteriales</taxon>
        <taxon>Nocardiaceae</taxon>
        <taxon>Williamsia</taxon>
    </lineage>
</organism>
<dbReference type="EMBL" id="CP108021">
    <property type="protein sequence ID" value="WUM18992.1"/>
    <property type="molecule type" value="Genomic_DNA"/>
</dbReference>
<keyword evidence="3" id="KW-0808">Transferase</keyword>
<dbReference type="InterPro" id="IPR008271">
    <property type="entry name" value="Ser/Thr_kinase_AS"/>
</dbReference>
<sequence>MTTVAGGVPADARVIAGRYRLGRALGRGAMADVYGATDELLGRPVAVKLFRVHPRSVDDRRRVEAEMRTLASLSHPGLISLFDAGTTQDLDGVDVPYLIMELVDGPTLGTHRGDRALPPAAVAQIGRELAEALAYIHAAGVVHRDIKPANILMPSPPVGGREQSSKLADFGISRVIDAEHLTEHGTTVGTVHYMSPEQATGSSATGPPGDVYALGLLLIECLTGRMVFEGTAVASAMARLHRDPAVPSEFGSAWASLLTDMTARAPADRPTAVSVAARLRDIEHGAPVAPTAVLTAAQPEPVFAGAQVSARTAARLPWWSWVMGLVVVTVGIGAVLWIASGPDSAPAGVQPSPALSSAAPVSRGAAPSSTAVATSAVATPPTAGAPPTAAAPTPPYTAVVPAAPPGGRGSGNGNSNGNGNENGNGNGKDKGDKK</sequence>
<evidence type="ECO:0000313" key="12">
    <source>
        <dbReference type="Proteomes" id="UP001432128"/>
    </source>
</evidence>
<proteinExistence type="predicted"/>
<feature type="domain" description="Protein kinase" evidence="10">
    <location>
        <begin position="19"/>
        <end position="287"/>
    </location>
</feature>
<evidence type="ECO:0000256" key="2">
    <source>
        <dbReference type="ARBA" id="ARBA00022527"/>
    </source>
</evidence>
<keyword evidence="9" id="KW-1133">Transmembrane helix</keyword>
<keyword evidence="2 11" id="KW-0723">Serine/threonine-protein kinase</keyword>
<dbReference type="KEGG" id="whr:OG579_14810"/>
<keyword evidence="9" id="KW-0812">Transmembrane</keyword>
<dbReference type="InterPro" id="IPR000719">
    <property type="entry name" value="Prot_kinase_dom"/>
</dbReference>
<accession>A0AAU4JYT9</accession>
<dbReference type="Gene3D" id="3.30.200.20">
    <property type="entry name" value="Phosphorylase Kinase, domain 1"/>
    <property type="match status" value="1"/>
</dbReference>
<keyword evidence="4 7" id="KW-0547">Nucleotide-binding</keyword>
<evidence type="ECO:0000256" key="3">
    <source>
        <dbReference type="ARBA" id="ARBA00022679"/>
    </source>
</evidence>
<evidence type="ECO:0000256" key="9">
    <source>
        <dbReference type="SAM" id="Phobius"/>
    </source>
</evidence>
<evidence type="ECO:0000256" key="6">
    <source>
        <dbReference type="ARBA" id="ARBA00022840"/>
    </source>
</evidence>
<dbReference type="InterPro" id="IPR017441">
    <property type="entry name" value="Protein_kinase_ATP_BS"/>
</dbReference>
<feature type="compositionally biased region" description="Low complexity" evidence="8">
    <location>
        <begin position="351"/>
        <end position="401"/>
    </location>
</feature>
<keyword evidence="12" id="KW-1185">Reference proteome</keyword>
<evidence type="ECO:0000256" key="1">
    <source>
        <dbReference type="ARBA" id="ARBA00012513"/>
    </source>
</evidence>
<dbReference type="EC" id="2.7.11.1" evidence="1"/>
<dbReference type="InterPro" id="IPR011009">
    <property type="entry name" value="Kinase-like_dom_sf"/>
</dbReference>
<keyword evidence="5 11" id="KW-0418">Kinase</keyword>
<dbReference type="Proteomes" id="UP001432128">
    <property type="component" value="Chromosome"/>
</dbReference>
<dbReference type="GO" id="GO:0005524">
    <property type="term" value="F:ATP binding"/>
    <property type="evidence" value="ECO:0007669"/>
    <property type="project" value="UniProtKB-UniRule"/>
</dbReference>
<dbReference type="AlphaFoldDB" id="A0AAU4JYT9"/>
<feature type="binding site" evidence="7">
    <location>
        <position position="48"/>
    </location>
    <ligand>
        <name>ATP</name>
        <dbReference type="ChEBI" id="CHEBI:30616"/>
    </ligand>
</feature>
<dbReference type="GO" id="GO:0004674">
    <property type="term" value="F:protein serine/threonine kinase activity"/>
    <property type="evidence" value="ECO:0007669"/>
    <property type="project" value="UniProtKB-KW"/>
</dbReference>
<feature type="compositionally biased region" description="Gly residues" evidence="8">
    <location>
        <begin position="406"/>
        <end position="426"/>
    </location>
</feature>
<feature type="region of interest" description="Disordered" evidence="8">
    <location>
        <begin position="345"/>
        <end position="434"/>
    </location>
</feature>
<evidence type="ECO:0000256" key="5">
    <source>
        <dbReference type="ARBA" id="ARBA00022777"/>
    </source>
</evidence>
<protein>
    <recommendedName>
        <fullName evidence="1">non-specific serine/threonine protein kinase</fullName>
        <ecNumber evidence="1">2.7.11.1</ecNumber>
    </recommendedName>
</protein>
<dbReference type="PROSITE" id="PS00108">
    <property type="entry name" value="PROTEIN_KINASE_ST"/>
    <property type="match status" value="1"/>
</dbReference>
<reference evidence="11 12" key="1">
    <citation type="submission" date="2022-10" db="EMBL/GenBank/DDBJ databases">
        <title>The complete genomes of actinobacterial strains from the NBC collection.</title>
        <authorList>
            <person name="Joergensen T.S."/>
            <person name="Alvarez Arevalo M."/>
            <person name="Sterndorff E.B."/>
            <person name="Faurdal D."/>
            <person name="Vuksanovic O."/>
            <person name="Mourched A.-S."/>
            <person name="Charusanti P."/>
            <person name="Shaw S."/>
            <person name="Blin K."/>
            <person name="Weber T."/>
        </authorList>
    </citation>
    <scope>NUCLEOTIDE SEQUENCE [LARGE SCALE GENOMIC DNA]</scope>
    <source>
        <strain evidence="11 12">NBC_00319</strain>
    </source>
</reference>
<evidence type="ECO:0000259" key="10">
    <source>
        <dbReference type="PROSITE" id="PS50011"/>
    </source>
</evidence>
<evidence type="ECO:0000313" key="11">
    <source>
        <dbReference type="EMBL" id="WUM18992.1"/>
    </source>
</evidence>
<dbReference type="Pfam" id="PF00069">
    <property type="entry name" value="Pkinase"/>
    <property type="match status" value="1"/>
</dbReference>
<evidence type="ECO:0000256" key="4">
    <source>
        <dbReference type="ARBA" id="ARBA00022741"/>
    </source>
</evidence>
<name>A0AAU4JYT9_9NOCA</name>
<dbReference type="PROSITE" id="PS50011">
    <property type="entry name" value="PROTEIN_KINASE_DOM"/>
    <property type="match status" value="1"/>
</dbReference>
<keyword evidence="9" id="KW-0472">Membrane</keyword>
<dbReference type="SMART" id="SM00220">
    <property type="entry name" value="S_TKc"/>
    <property type="match status" value="1"/>
</dbReference>
<dbReference type="CDD" id="cd14014">
    <property type="entry name" value="STKc_PknB_like"/>
    <property type="match status" value="1"/>
</dbReference>